<accession>A0A1G4YL01</accession>
<reference evidence="3" key="1">
    <citation type="submission" date="2016-10" db="EMBL/GenBank/DDBJ databases">
        <authorList>
            <person name="Varghese N."/>
            <person name="Submissions S."/>
        </authorList>
    </citation>
    <scope>NUCLEOTIDE SEQUENCE [LARGE SCALE GENOMIC DNA]</scope>
    <source>
        <strain evidence="3">DSM 45722</strain>
    </source>
</reference>
<dbReference type="NCBIfam" id="TIGR02118">
    <property type="entry name" value="EthD family reductase"/>
    <property type="match status" value="1"/>
</dbReference>
<dbReference type="STRING" id="1960309.SAMN03159343_3022"/>
<dbReference type="InterPro" id="IPR009799">
    <property type="entry name" value="EthD_dom"/>
</dbReference>
<dbReference type="EMBL" id="FMUH01000005">
    <property type="protein sequence ID" value="SCX54162.1"/>
    <property type="molecule type" value="Genomic_DNA"/>
</dbReference>
<dbReference type="Gene3D" id="3.30.70.100">
    <property type="match status" value="1"/>
</dbReference>
<dbReference type="OrthoDB" id="5294870at2"/>
<organism evidence="2 3">
    <name type="scientific">Klenkia marina</name>
    <dbReference type="NCBI Taxonomy" id="1960309"/>
    <lineage>
        <taxon>Bacteria</taxon>
        <taxon>Bacillati</taxon>
        <taxon>Actinomycetota</taxon>
        <taxon>Actinomycetes</taxon>
        <taxon>Geodermatophilales</taxon>
        <taxon>Geodermatophilaceae</taxon>
        <taxon>Klenkia</taxon>
    </lineage>
</organism>
<feature type="domain" description="EthD" evidence="1">
    <location>
        <begin position="10"/>
        <end position="89"/>
    </location>
</feature>
<dbReference type="RefSeq" id="WP_092805766.1">
    <property type="nucleotide sequence ID" value="NZ_FMUH01000005.1"/>
</dbReference>
<evidence type="ECO:0000313" key="3">
    <source>
        <dbReference type="Proteomes" id="UP000198981"/>
    </source>
</evidence>
<dbReference type="InterPro" id="IPR011008">
    <property type="entry name" value="Dimeric_a/b-barrel"/>
</dbReference>
<name>A0A1G4YL01_9ACTN</name>
<dbReference type="AlphaFoldDB" id="A0A1G4YL01"/>
<gene>
    <name evidence="2" type="ORF">SAMN03159343_3022</name>
</gene>
<keyword evidence="3" id="KW-1185">Reference proteome</keyword>
<evidence type="ECO:0000259" key="1">
    <source>
        <dbReference type="Pfam" id="PF07110"/>
    </source>
</evidence>
<proteinExistence type="predicted"/>
<dbReference type="GO" id="GO:0016491">
    <property type="term" value="F:oxidoreductase activity"/>
    <property type="evidence" value="ECO:0007669"/>
    <property type="project" value="InterPro"/>
</dbReference>
<dbReference type="PANTHER" id="PTHR40260:SF2">
    <property type="entry name" value="BLR8190 PROTEIN"/>
    <property type="match status" value="1"/>
</dbReference>
<protein>
    <recommendedName>
        <fullName evidence="1">EthD domain-containing protein</fullName>
    </recommendedName>
</protein>
<dbReference type="SUPFAM" id="SSF54909">
    <property type="entry name" value="Dimeric alpha+beta barrel"/>
    <property type="match status" value="1"/>
</dbReference>
<dbReference type="Pfam" id="PF07110">
    <property type="entry name" value="EthD"/>
    <property type="match status" value="1"/>
</dbReference>
<evidence type="ECO:0000313" key="2">
    <source>
        <dbReference type="EMBL" id="SCX54162.1"/>
    </source>
</evidence>
<dbReference type="PANTHER" id="PTHR40260">
    <property type="entry name" value="BLR8190 PROTEIN"/>
    <property type="match status" value="1"/>
</dbReference>
<sequence>MHILTVAYGQPTDPAAFNAHYESTHLPLAQQVPGVRNLRALRGASLDDSPAPYHLVVELTFDSLEDLNAGLSSPQGQAAAGDVANFADGGATLFIQHD</sequence>
<dbReference type="Proteomes" id="UP000198981">
    <property type="component" value="Unassembled WGS sequence"/>
</dbReference>